<gene>
    <name evidence="2" type="ordered locus">Ilyop_2236</name>
</gene>
<reference evidence="2 3" key="1">
    <citation type="journal article" date="2010" name="Stand. Genomic Sci.">
        <title>Complete genome sequence of Ilyobacter polytropus type strain (CuHbu1).</title>
        <authorList>
            <person name="Sikorski J."/>
            <person name="Chertkov O."/>
            <person name="Lapidus A."/>
            <person name="Nolan M."/>
            <person name="Lucas S."/>
            <person name="Del Rio T.G."/>
            <person name="Tice H."/>
            <person name="Cheng J.F."/>
            <person name="Tapia R."/>
            <person name="Han C."/>
            <person name="Goodwin L."/>
            <person name="Pitluck S."/>
            <person name="Liolios K."/>
            <person name="Ivanova N."/>
            <person name="Mavromatis K."/>
            <person name="Mikhailova N."/>
            <person name="Pati A."/>
            <person name="Chen A."/>
            <person name="Palaniappan K."/>
            <person name="Land M."/>
            <person name="Hauser L."/>
            <person name="Chang Y.J."/>
            <person name="Jeffries C.D."/>
            <person name="Brambilla E."/>
            <person name="Yasawong M."/>
            <person name="Rohde M."/>
            <person name="Pukall R."/>
            <person name="Spring S."/>
            <person name="Goker M."/>
            <person name="Woyke T."/>
            <person name="Bristow J."/>
            <person name="Eisen J.A."/>
            <person name="Markowitz V."/>
            <person name="Hugenholtz P."/>
            <person name="Kyrpides N.C."/>
            <person name="Klenk H.P."/>
        </authorList>
    </citation>
    <scope>NUCLEOTIDE SEQUENCE [LARGE SCALE GENOMIC DNA]</scope>
    <source>
        <strain evidence="3">ATCC 51220 / DSM 2926 / LMG 16218 / CuHBu1</strain>
        <plasmid evidence="3">pILYOP01</plasmid>
    </source>
</reference>
<dbReference type="KEGG" id="ipo:Ilyop_2236"/>
<dbReference type="Pfam" id="PF17792">
    <property type="entry name" value="ThiD2"/>
    <property type="match status" value="1"/>
</dbReference>
<feature type="domain" description="ThiD2" evidence="1">
    <location>
        <begin position="6"/>
        <end position="129"/>
    </location>
</feature>
<keyword evidence="3" id="KW-1185">Reference proteome</keyword>
<dbReference type="EMBL" id="CP002282">
    <property type="protein sequence ID" value="ADO83998.1"/>
    <property type="molecule type" value="Genomic_DNA"/>
</dbReference>
<dbReference type="OrthoDB" id="9812206at2"/>
<accession>E3HCM2</accession>
<dbReference type="AlphaFoldDB" id="E3HCM2"/>
<sequence length="140" mass="16390">MQKLYRILDVNVNRASEGIRVVEDLFRFYFENEALTKECRIIRHSLRKTMKNIDNILIQSRDARGDIGLTVSQKIKNDSKESIDQLLVSNFKRIQEAVRCIEEVLKVVGHYNLSKDMENIRYQSYSLEKDISEYLKTSGA</sequence>
<evidence type="ECO:0000313" key="3">
    <source>
        <dbReference type="Proteomes" id="UP000006875"/>
    </source>
</evidence>
<keyword evidence="2" id="KW-0614">Plasmid</keyword>
<evidence type="ECO:0000259" key="1">
    <source>
        <dbReference type="Pfam" id="PF17792"/>
    </source>
</evidence>
<name>E3HCM2_ILYPC</name>
<protein>
    <submittedName>
        <fullName evidence="2">Thiamine-phosphate pyrophosphorylase</fullName>
    </submittedName>
</protein>
<evidence type="ECO:0000313" key="2">
    <source>
        <dbReference type="EMBL" id="ADO83998.1"/>
    </source>
</evidence>
<dbReference type="RefSeq" id="WP_013388659.1">
    <property type="nucleotide sequence ID" value="NC_014633.1"/>
</dbReference>
<dbReference type="InterPro" id="IPR041397">
    <property type="entry name" value="ThiD2"/>
</dbReference>
<organism evidence="2 3">
    <name type="scientific">Ilyobacter polytropus (strain ATCC 51220 / DSM 2926 / LMG 16218 / CuHBu1)</name>
    <dbReference type="NCBI Taxonomy" id="572544"/>
    <lineage>
        <taxon>Bacteria</taxon>
        <taxon>Fusobacteriati</taxon>
        <taxon>Fusobacteriota</taxon>
        <taxon>Fusobacteriia</taxon>
        <taxon>Fusobacteriales</taxon>
        <taxon>Fusobacteriaceae</taxon>
        <taxon>Ilyobacter</taxon>
    </lineage>
</organism>
<dbReference type="Proteomes" id="UP000006875">
    <property type="component" value="Plasmid pILYOP01"/>
</dbReference>
<geneLocation type="plasmid" evidence="2 3">
    <name>pILYOP01</name>
</geneLocation>
<proteinExistence type="predicted"/>
<dbReference type="HOGENOM" id="CLU_1884736_0_0_0"/>